<name>A0ACC1R571_9HYPO</name>
<gene>
    <name evidence="1" type="ORF">NLG97_g1527</name>
</gene>
<evidence type="ECO:0000313" key="1">
    <source>
        <dbReference type="EMBL" id="KAJ3497910.1"/>
    </source>
</evidence>
<sequence>MPSKSQKKNNGGGAAAANGGINRLLAILGMLTALLFSVVWVAEKNLDKFYVFELDHLQDLAKRSVEHHGNNTRGAVKYIVDELSEKLPAHVNVEEEWMFNNAGGAMGAMYIIHASITEYLIIFGNHARGISS</sequence>
<dbReference type="Proteomes" id="UP001148737">
    <property type="component" value="Unassembled WGS sequence"/>
</dbReference>
<proteinExistence type="predicted"/>
<comment type="caution">
    <text evidence="1">The sequence shown here is derived from an EMBL/GenBank/DDBJ whole genome shotgun (WGS) entry which is preliminary data.</text>
</comment>
<reference evidence="1" key="1">
    <citation type="submission" date="2022-07" db="EMBL/GenBank/DDBJ databases">
        <title>Genome Sequence of Lecanicillium saksenae.</title>
        <authorList>
            <person name="Buettner E."/>
        </authorList>
    </citation>
    <scope>NUCLEOTIDE SEQUENCE</scope>
    <source>
        <strain evidence="1">VT-O1</strain>
    </source>
</reference>
<dbReference type="EMBL" id="JANAKD010000081">
    <property type="protein sequence ID" value="KAJ3497910.1"/>
    <property type="molecule type" value="Genomic_DNA"/>
</dbReference>
<protein>
    <submittedName>
        <fullName evidence="1">Uncharacterized protein</fullName>
    </submittedName>
</protein>
<keyword evidence="2" id="KW-1185">Reference proteome</keyword>
<organism evidence="1 2">
    <name type="scientific">Lecanicillium saksenae</name>
    <dbReference type="NCBI Taxonomy" id="468837"/>
    <lineage>
        <taxon>Eukaryota</taxon>
        <taxon>Fungi</taxon>
        <taxon>Dikarya</taxon>
        <taxon>Ascomycota</taxon>
        <taxon>Pezizomycotina</taxon>
        <taxon>Sordariomycetes</taxon>
        <taxon>Hypocreomycetidae</taxon>
        <taxon>Hypocreales</taxon>
        <taxon>Cordycipitaceae</taxon>
        <taxon>Lecanicillium</taxon>
    </lineage>
</organism>
<evidence type="ECO:0000313" key="2">
    <source>
        <dbReference type="Proteomes" id="UP001148737"/>
    </source>
</evidence>
<accession>A0ACC1R571</accession>